<protein>
    <recommendedName>
        <fullName evidence="3">XkdX family protein</fullName>
    </recommendedName>
</protein>
<keyword evidence="2" id="KW-1185">Reference proteome</keyword>
<accession>A0A161YRH3</accession>
<comment type="caution">
    <text evidence="1">The sequence shown here is derived from an EMBL/GenBank/DDBJ whole genome shotgun (WGS) entry which is preliminary data.</text>
</comment>
<proteinExistence type="predicted"/>
<dbReference type="PATRIC" id="fig|1121326.3.peg.574"/>
<reference evidence="1 2" key="1">
    <citation type="submission" date="2016-04" db="EMBL/GenBank/DDBJ databases">
        <title>Genome sequence of Clostridium magnum DSM 2767.</title>
        <authorList>
            <person name="Poehlein A."/>
            <person name="Uhlig R."/>
            <person name="Fischer R."/>
            <person name="Bahl H."/>
            <person name="Daniel R."/>
        </authorList>
    </citation>
    <scope>NUCLEOTIDE SEQUENCE [LARGE SCALE GENOMIC DNA]</scope>
    <source>
        <strain evidence="1 2">DSM 2767</strain>
    </source>
</reference>
<organism evidence="1 2">
    <name type="scientific">Clostridium magnum DSM 2767</name>
    <dbReference type="NCBI Taxonomy" id="1121326"/>
    <lineage>
        <taxon>Bacteria</taxon>
        <taxon>Bacillati</taxon>
        <taxon>Bacillota</taxon>
        <taxon>Clostridia</taxon>
        <taxon>Eubacteriales</taxon>
        <taxon>Clostridiaceae</taxon>
        <taxon>Clostridium</taxon>
    </lineage>
</organism>
<dbReference type="RefSeq" id="WP_066617767.1">
    <property type="nucleotide sequence ID" value="NZ_FQXL01000031.1"/>
</dbReference>
<dbReference type="EMBL" id="LWAE01000001">
    <property type="protein sequence ID" value="KZL93572.1"/>
    <property type="molecule type" value="Genomic_DNA"/>
</dbReference>
<dbReference type="AlphaFoldDB" id="A0A161YRH3"/>
<sequence>MSNFDWCKKAYDNHWATETQLQTWVSLNRLTPQEYFTITGDTLFLKTLVVDGKITTEEYKTITGIDYVV</sequence>
<dbReference type="OrthoDB" id="2662405at2"/>
<name>A0A161YRH3_9CLOT</name>
<evidence type="ECO:0000313" key="2">
    <source>
        <dbReference type="Proteomes" id="UP000076603"/>
    </source>
</evidence>
<dbReference type="InterPro" id="IPR010022">
    <property type="entry name" value="XkdX"/>
</dbReference>
<gene>
    <name evidence="1" type="ORF">CLMAG_06180</name>
</gene>
<evidence type="ECO:0008006" key="3">
    <source>
        <dbReference type="Google" id="ProtNLM"/>
    </source>
</evidence>
<dbReference type="Proteomes" id="UP000076603">
    <property type="component" value="Unassembled WGS sequence"/>
</dbReference>
<evidence type="ECO:0000313" key="1">
    <source>
        <dbReference type="EMBL" id="KZL93572.1"/>
    </source>
</evidence>
<dbReference type="Pfam" id="PF09693">
    <property type="entry name" value="Phage_XkdX"/>
    <property type="match status" value="1"/>
</dbReference>
<dbReference type="STRING" id="1121326.CLMAG_06180"/>